<feature type="region of interest" description="Disordered" evidence="1">
    <location>
        <begin position="39"/>
        <end position="58"/>
    </location>
</feature>
<dbReference type="PANTHER" id="PTHR36933:SF1">
    <property type="entry name" value="SLL0788 PROTEIN"/>
    <property type="match status" value="1"/>
</dbReference>
<gene>
    <name evidence="3" type="ORF">SAMN04489712_107103</name>
</gene>
<feature type="compositionally biased region" description="Low complexity" evidence="1">
    <location>
        <begin position="136"/>
        <end position="147"/>
    </location>
</feature>
<proteinExistence type="predicted"/>
<feature type="domain" description="DUF305" evidence="2">
    <location>
        <begin position="64"/>
        <end position="220"/>
    </location>
</feature>
<dbReference type="InterPro" id="IPR005183">
    <property type="entry name" value="DUF305_CopM-like"/>
</dbReference>
<dbReference type="InterPro" id="IPR012347">
    <property type="entry name" value="Ferritin-like"/>
</dbReference>
<evidence type="ECO:0000256" key="1">
    <source>
        <dbReference type="SAM" id="MobiDB-lite"/>
    </source>
</evidence>
<keyword evidence="4" id="KW-1185">Reference proteome</keyword>
<protein>
    <submittedName>
        <fullName evidence="3">Uncharacterized conserved protein, DUF305 family</fullName>
    </submittedName>
</protein>
<feature type="region of interest" description="Disordered" evidence="1">
    <location>
        <begin position="117"/>
        <end position="147"/>
    </location>
</feature>
<feature type="compositionally biased region" description="Gly residues" evidence="1">
    <location>
        <begin position="122"/>
        <end position="135"/>
    </location>
</feature>
<dbReference type="Proteomes" id="UP000236723">
    <property type="component" value="Unassembled WGS sequence"/>
</dbReference>
<sequence>MSGQRWAGLGIAFALVSGLLVGCSGEEEPAAAPKATVIAPGRPGEPNKTITAGPTSAKPPTAAEITFVQMMIPHHQQALEMSVLAPKQASDAKVKSLAERIDVSQGAEISVMQSWLRRQPGGRPGGGHGGHGGHGAPSAAASHAGMPGMATPEEMARLQAAQGEEFDRLYLTLMIKHHEGALTMANDVLSKDGTDVTVQELAKDVLTTQRAEIVRMRDLLRE</sequence>
<evidence type="ECO:0000259" key="2">
    <source>
        <dbReference type="Pfam" id="PF03713"/>
    </source>
</evidence>
<dbReference type="RefSeq" id="WP_235017944.1">
    <property type="nucleotide sequence ID" value="NZ_FNVO01000007.1"/>
</dbReference>
<dbReference type="EMBL" id="FNVO01000007">
    <property type="protein sequence ID" value="SEG59999.1"/>
    <property type="molecule type" value="Genomic_DNA"/>
</dbReference>
<organism evidence="3 4">
    <name type="scientific">Thermomonospora echinospora</name>
    <dbReference type="NCBI Taxonomy" id="1992"/>
    <lineage>
        <taxon>Bacteria</taxon>
        <taxon>Bacillati</taxon>
        <taxon>Actinomycetota</taxon>
        <taxon>Actinomycetes</taxon>
        <taxon>Streptosporangiales</taxon>
        <taxon>Thermomonosporaceae</taxon>
        <taxon>Thermomonospora</taxon>
    </lineage>
</organism>
<dbReference type="Pfam" id="PF03713">
    <property type="entry name" value="DUF305"/>
    <property type="match status" value="1"/>
</dbReference>
<reference evidence="4" key="1">
    <citation type="submission" date="2016-10" db="EMBL/GenBank/DDBJ databases">
        <authorList>
            <person name="Varghese N."/>
            <person name="Submissions S."/>
        </authorList>
    </citation>
    <scope>NUCLEOTIDE SEQUENCE [LARGE SCALE GENOMIC DNA]</scope>
    <source>
        <strain evidence="4">DSM 43163</strain>
    </source>
</reference>
<name>A0A1H6BGV8_9ACTN</name>
<evidence type="ECO:0000313" key="4">
    <source>
        <dbReference type="Proteomes" id="UP000236723"/>
    </source>
</evidence>
<dbReference type="Gene3D" id="1.20.1260.10">
    <property type="match status" value="1"/>
</dbReference>
<dbReference type="AlphaFoldDB" id="A0A1H6BGV8"/>
<evidence type="ECO:0000313" key="3">
    <source>
        <dbReference type="EMBL" id="SEG59999.1"/>
    </source>
</evidence>
<accession>A0A1H6BGV8</accession>
<dbReference type="PANTHER" id="PTHR36933">
    <property type="entry name" value="SLL0788 PROTEIN"/>
    <property type="match status" value="1"/>
</dbReference>
<dbReference type="PROSITE" id="PS51257">
    <property type="entry name" value="PROKAR_LIPOPROTEIN"/>
    <property type="match status" value="1"/>
</dbReference>